<dbReference type="Gene3D" id="3.60.10.10">
    <property type="entry name" value="Endonuclease/exonuclease/phosphatase"/>
    <property type="match status" value="1"/>
</dbReference>
<gene>
    <name evidence="2" type="ORF">RND81_13G026500</name>
</gene>
<sequence>MILSSWNIRGLNAPSKQQEIRAFLLLHKVDLVGILETWVREHNGMGVQRSVLSQSWKLVSNYQCHDNGRIWVAWKSSRVHLEVIGVYDQLIWCLVKNNGVVFFLAIVYGLNSREGRRRLWGLLDSLIGCFSAPCLLMGDFNVTLFDAERNSSYDVDRTNVEDFRRCCVTNGLVDFPYTGLTFTWCDKQDGLDRTWCKLDRVMGNAAWF</sequence>
<proteinExistence type="predicted"/>
<dbReference type="SUPFAM" id="SSF56219">
    <property type="entry name" value="DNase I-like"/>
    <property type="match status" value="1"/>
</dbReference>
<dbReference type="InterPro" id="IPR036691">
    <property type="entry name" value="Endo/exonu/phosph_ase_sf"/>
</dbReference>
<name>A0AAW1GW39_SAPOF</name>
<dbReference type="InterPro" id="IPR005135">
    <property type="entry name" value="Endo/exonuclease/phosphatase"/>
</dbReference>
<accession>A0AAW1GW39</accession>
<comment type="caution">
    <text evidence="2">The sequence shown here is derived from an EMBL/GenBank/DDBJ whole genome shotgun (WGS) entry which is preliminary data.</text>
</comment>
<dbReference type="EMBL" id="JBDFQZ010000013">
    <property type="protein sequence ID" value="KAK9667987.1"/>
    <property type="molecule type" value="Genomic_DNA"/>
</dbReference>
<dbReference type="AlphaFoldDB" id="A0AAW1GW39"/>
<evidence type="ECO:0000313" key="3">
    <source>
        <dbReference type="Proteomes" id="UP001443914"/>
    </source>
</evidence>
<feature type="domain" description="Endonuclease/exonuclease/phosphatase" evidence="1">
    <location>
        <begin position="5"/>
        <end position="185"/>
    </location>
</feature>
<keyword evidence="3" id="KW-1185">Reference proteome</keyword>
<evidence type="ECO:0000313" key="2">
    <source>
        <dbReference type="EMBL" id="KAK9667987.1"/>
    </source>
</evidence>
<reference evidence="2" key="1">
    <citation type="submission" date="2024-03" db="EMBL/GenBank/DDBJ databases">
        <title>WGS assembly of Saponaria officinalis var. Norfolk2.</title>
        <authorList>
            <person name="Jenkins J."/>
            <person name="Shu S."/>
            <person name="Grimwood J."/>
            <person name="Barry K."/>
            <person name="Goodstein D."/>
            <person name="Schmutz J."/>
            <person name="Leebens-Mack J."/>
            <person name="Osbourn A."/>
        </authorList>
    </citation>
    <scope>NUCLEOTIDE SEQUENCE [LARGE SCALE GENOMIC DNA]</scope>
    <source>
        <strain evidence="2">JIC</strain>
    </source>
</reference>
<dbReference type="PANTHER" id="PTHR35218:SF9">
    <property type="entry name" value="ENDONUCLEASE_EXONUCLEASE_PHOSPHATASE DOMAIN-CONTAINING PROTEIN"/>
    <property type="match status" value="1"/>
</dbReference>
<evidence type="ECO:0000259" key="1">
    <source>
        <dbReference type="Pfam" id="PF03372"/>
    </source>
</evidence>
<organism evidence="2 3">
    <name type="scientific">Saponaria officinalis</name>
    <name type="common">Common soapwort</name>
    <name type="synonym">Lychnis saponaria</name>
    <dbReference type="NCBI Taxonomy" id="3572"/>
    <lineage>
        <taxon>Eukaryota</taxon>
        <taxon>Viridiplantae</taxon>
        <taxon>Streptophyta</taxon>
        <taxon>Embryophyta</taxon>
        <taxon>Tracheophyta</taxon>
        <taxon>Spermatophyta</taxon>
        <taxon>Magnoliopsida</taxon>
        <taxon>eudicotyledons</taxon>
        <taxon>Gunneridae</taxon>
        <taxon>Pentapetalae</taxon>
        <taxon>Caryophyllales</taxon>
        <taxon>Caryophyllaceae</taxon>
        <taxon>Caryophylleae</taxon>
        <taxon>Saponaria</taxon>
    </lineage>
</organism>
<protein>
    <recommendedName>
        <fullName evidence="1">Endonuclease/exonuclease/phosphatase domain-containing protein</fullName>
    </recommendedName>
</protein>
<dbReference type="GO" id="GO:0003824">
    <property type="term" value="F:catalytic activity"/>
    <property type="evidence" value="ECO:0007669"/>
    <property type="project" value="InterPro"/>
</dbReference>
<dbReference type="PANTHER" id="PTHR35218">
    <property type="entry name" value="RNASE H DOMAIN-CONTAINING PROTEIN"/>
    <property type="match status" value="1"/>
</dbReference>
<dbReference type="Proteomes" id="UP001443914">
    <property type="component" value="Unassembled WGS sequence"/>
</dbReference>
<dbReference type="Pfam" id="PF03372">
    <property type="entry name" value="Exo_endo_phos"/>
    <property type="match status" value="1"/>
</dbReference>